<evidence type="ECO:0000256" key="1">
    <source>
        <dbReference type="ARBA" id="ARBA00001970"/>
    </source>
</evidence>
<dbReference type="EMBL" id="JAUKVY010000011">
    <property type="protein sequence ID" value="MDO1533939.1"/>
    <property type="molecule type" value="Genomic_DNA"/>
</dbReference>
<feature type="transmembrane region" description="Helical" evidence="13">
    <location>
        <begin position="58"/>
        <end position="76"/>
    </location>
</feature>
<comment type="subcellular location">
    <subcellularLocation>
        <location evidence="2">Cell membrane</location>
        <topology evidence="2">Multi-pass membrane protein</topology>
    </subcellularLocation>
</comment>
<evidence type="ECO:0000256" key="12">
    <source>
        <dbReference type="ARBA" id="ARBA00037975"/>
    </source>
</evidence>
<dbReference type="InterPro" id="IPR016174">
    <property type="entry name" value="Di-haem_cyt_TM"/>
</dbReference>
<sequence>MSPALQSSPAKSRDAPRYGPVAIALHWLLALMILTSFCVGLSMTGLPFSPLRLKLYNWHKWAGITILALSAVRLLWRLSHPPPPLPAPIRSAMPGWQLAAHRGLHALLYLLFFAVPLLGWAYSSALGVPIVWLGVLPLPDFVPVDKDFAEAVLKPLHALGAFSLAAVAGVHAAAALKHHFIDRDGLLGRMSPFPRRNRLP</sequence>
<keyword evidence="4" id="KW-1003">Cell membrane</keyword>
<evidence type="ECO:0000256" key="5">
    <source>
        <dbReference type="ARBA" id="ARBA00022617"/>
    </source>
</evidence>
<dbReference type="Pfam" id="PF01292">
    <property type="entry name" value="Ni_hydr_CYTB"/>
    <property type="match status" value="1"/>
</dbReference>
<reference evidence="15" key="1">
    <citation type="submission" date="2023-06" db="EMBL/GenBank/DDBJ databases">
        <authorList>
            <person name="Jiang Y."/>
            <person name="Liu Q."/>
        </authorList>
    </citation>
    <scope>NUCLEOTIDE SEQUENCE</scope>
    <source>
        <strain evidence="15">CGMCC 1.12090</strain>
    </source>
</reference>
<dbReference type="PANTHER" id="PTHR30529">
    <property type="entry name" value="CYTOCHROME B561"/>
    <property type="match status" value="1"/>
</dbReference>
<proteinExistence type="inferred from homology"/>
<evidence type="ECO:0000313" key="15">
    <source>
        <dbReference type="EMBL" id="MDO1533939.1"/>
    </source>
</evidence>
<dbReference type="RefSeq" id="WP_301811004.1">
    <property type="nucleotide sequence ID" value="NZ_JAUJZH010000011.1"/>
</dbReference>
<keyword evidence="16" id="KW-1185">Reference proteome</keyword>
<keyword evidence="3" id="KW-0813">Transport</keyword>
<feature type="transmembrane region" description="Helical" evidence="13">
    <location>
        <begin position="107"/>
        <end position="135"/>
    </location>
</feature>
<keyword evidence="10" id="KW-0408">Iron</keyword>
<evidence type="ECO:0000256" key="9">
    <source>
        <dbReference type="ARBA" id="ARBA00022989"/>
    </source>
</evidence>
<name>A0ABT8S4U0_9BURK</name>
<gene>
    <name evidence="15" type="ORF">Q2T77_16760</name>
</gene>
<keyword evidence="6 13" id="KW-0812">Transmembrane</keyword>
<evidence type="ECO:0000256" key="13">
    <source>
        <dbReference type="SAM" id="Phobius"/>
    </source>
</evidence>
<comment type="cofactor">
    <cofactor evidence="1">
        <name>heme b</name>
        <dbReference type="ChEBI" id="CHEBI:60344"/>
    </cofactor>
</comment>
<evidence type="ECO:0000256" key="8">
    <source>
        <dbReference type="ARBA" id="ARBA00022982"/>
    </source>
</evidence>
<feature type="domain" description="Cytochrome b561 bacterial/Ni-hydrogenase" evidence="14">
    <location>
        <begin position="17"/>
        <end position="190"/>
    </location>
</feature>
<dbReference type="InterPro" id="IPR052168">
    <property type="entry name" value="Cytochrome_b561_oxidase"/>
</dbReference>
<feature type="transmembrane region" description="Helical" evidence="13">
    <location>
        <begin position="155"/>
        <end position="176"/>
    </location>
</feature>
<evidence type="ECO:0000256" key="10">
    <source>
        <dbReference type="ARBA" id="ARBA00023004"/>
    </source>
</evidence>
<keyword evidence="9 13" id="KW-1133">Transmembrane helix</keyword>
<keyword evidence="11 13" id="KW-0472">Membrane</keyword>
<evidence type="ECO:0000256" key="2">
    <source>
        <dbReference type="ARBA" id="ARBA00004651"/>
    </source>
</evidence>
<dbReference type="InterPro" id="IPR011577">
    <property type="entry name" value="Cyt_b561_bac/Ni-Hgenase"/>
</dbReference>
<keyword evidence="5" id="KW-0349">Heme</keyword>
<protein>
    <submittedName>
        <fullName evidence="15">Cytochrome b</fullName>
    </submittedName>
</protein>
<evidence type="ECO:0000256" key="3">
    <source>
        <dbReference type="ARBA" id="ARBA00022448"/>
    </source>
</evidence>
<accession>A0ABT8S4U0</accession>
<evidence type="ECO:0000256" key="11">
    <source>
        <dbReference type="ARBA" id="ARBA00023136"/>
    </source>
</evidence>
<feature type="transmembrane region" description="Helical" evidence="13">
    <location>
        <begin position="21"/>
        <end position="46"/>
    </location>
</feature>
<evidence type="ECO:0000313" key="16">
    <source>
        <dbReference type="Proteomes" id="UP001169027"/>
    </source>
</evidence>
<dbReference type="PANTHER" id="PTHR30529:SF1">
    <property type="entry name" value="CYTOCHROME B561 HOMOLOG 2"/>
    <property type="match status" value="1"/>
</dbReference>
<evidence type="ECO:0000256" key="7">
    <source>
        <dbReference type="ARBA" id="ARBA00022723"/>
    </source>
</evidence>
<keyword evidence="7" id="KW-0479">Metal-binding</keyword>
<dbReference type="SUPFAM" id="SSF81342">
    <property type="entry name" value="Transmembrane di-heme cytochromes"/>
    <property type="match status" value="1"/>
</dbReference>
<dbReference type="Gene3D" id="1.20.950.20">
    <property type="entry name" value="Transmembrane di-heme cytochromes, Chain C"/>
    <property type="match status" value="1"/>
</dbReference>
<evidence type="ECO:0000259" key="14">
    <source>
        <dbReference type="Pfam" id="PF01292"/>
    </source>
</evidence>
<dbReference type="Proteomes" id="UP001169027">
    <property type="component" value="Unassembled WGS sequence"/>
</dbReference>
<evidence type="ECO:0000256" key="6">
    <source>
        <dbReference type="ARBA" id="ARBA00022692"/>
    </source>
</evidence>
<evidence type="ECO:0000256" key="4">
    <source>
        <dbReference type="ARBA" id="ARBA00022475"/>
    </source>
</evidence>
<comment type="similarity">
    <text evidence="12">Belongs to the cytochrome b561 family.</text>
</comment>
<keyword evidence="8" id="KW-0249">Electron transport</keyword>
<comment type="caution">
    <text evidence="15">The sequence shown here is derived from an EMBL/GenBank/DDBJ whole genome shotgun (WGS) entry which is preliminary data.</text>
</comment>
<organism evidence="15 16">
    <name type="scientific">Variovorax ginsengisoli</name>
    <dbReference type="NCBI Taxonomy" id="363844"/>
    <lineage>
        <taxon>Bacteria</taxon>
        <taxon>Pseudomonadati</taxon>
        <taxon>Pseudomonadota</taxon>
        <taxon>Betaproteobacteria</taxon>
        <taxon>Burkholderiales</taxon>
        <taxon>Comamonadaceae</taxon>
        <taxon>Variovorax</taxon>
    </lineage>
</organism>